<gene>
    <name evidence="5" type="ORF">UT75_C0007G0029</name>
</gene>
<sequence length="140" mass="15503">MPEENQSIPPIVEDQSTTRQDVPQVEIKVEESPTASAPEPMAPQPPPTTEPPPAAAGSSESIISRLLTKARQAIKQRKEKKKQKILSALAEKGQLTNEDIRKLLRCSDATARRFLTELEKEGKIQQIGNDGRSVHYKPLN</sequence>
<evidence type="ECO:0000256" key="2">
    <source>
        <dbReference type="ARBA" id="ARBA00023163"/>
    </source>
</evidence>
<keyword evidence="1" id="KW-0805">Transcription regulation</keyword>
<dbReference type="EMBL" id="LBXZ01000007">
    <property type="protein sequence ID" value="KKR40581.1"/>
    <property type="molecule type" value="Genomic_DNA"/>
</dbReference>
<dbReference type="InterPro" id="IPR036390">
    <property type="entry name" value="WH_DNA-bd_sf"/>
</dbReference>
<feature type="compositionally biased region" description="Pro residues" evidence="3">
    <location>
        <begin position="40"/>
        <end position="54"/>
    </location>
</feature>
<feature type="domain" description="HTH deoR-type" evidence="4">
    <location>
        <begin position="83"/>
        <end position="126"/>
    </location>
</feature>
<dbReference type="Pfam" id="PF08220">
    <property type="entry name" value="HTH_DeoR"/>
    <property type="match status" value="1"/>
</dbReference>
<dbReference type="Gene3D" id="1.10.10.10">
    <property type="entry name" value="Winged helix-like DNA-binding domain superfamily/Winged helix DNA-binding domain"/>
    <property type="match status" value="1"/>
</dbReference>
<keyword evidence="2" id="KW-0804">Transcription</keyword>
<name>A0A0G0QT92_9BACT</name>
<dbReference type="InterPro" id="IPR001034">
    <property type="entry name" value="DeoR_HTH"/>
</dbReference>
<dbReference type="SUPFAM" id="SSF46785">
    <property type="entry name" value="Winged helix' DNA-binding domain"/>
    <property type="match status" value="1"/>
</dbReference>
<dbReference type="Proteomes" id="UP000034072">
    <property type="component" value="Unassembled WGS sequence"/>
</dbReference>
<feature type="compositionally biased region" description="Polar residues" evidence="3">
    <location>
        <begin position="1"/>
        <end position="21"/>
    </location>
</feature>
<dbReference type="GO" id="GO:0003700">
    <property type="term" value="F:DNA-binding transcription factor activity"/>
    <property type="evidence" value="ECO:0007669"/>
    <property type="project" value="InterPro"/>
</dbReference>
<proteinExistence type="predicted"/>
<accession>A0A0G0QT92</accession>
<comment type="caution">
    <text evidence="5">The sequence shown here is derived from an EMBL/GenBank/DDBJ whole genome shotgun (WGS) entry which is preliminary data.</text>
</comment>
<evidence type="ECO:0000313" key="6">
    <source>
        <dbReference type="Proteomes" id="UP000034072"/>
    </source>
</evidence>
<evidence type="ECO:0000313" key="5">
    <source>
        <dbReference type="EMBL" id="KKR40581.1"/>
    </source>
</evidence>
<evidence type="ECO:0000259" key="4">
    <source>
        <dbReference type="Pfam" id="PF08220"/>
    </source>
</evidence>
<reference evidence="5 6" key="1">
    <citation type="journal article" date="2015" name="Nature">
        <title>rRNA introns, odd ribosomes, and small enigmatic genomes across a large radiation of phyla.</title>
        <authorList>
            <person name="Brown C.T."/>
            <person name="Hug L.A."/>
            <person name="Thomas B.C."/>
            <person name="Sharon I."/>
            <person name="Castelle C.J."/>
            <person name="Singh A."/>
            <person name="Wilkins M.J."/>
            <person name="Williams K.H."/>
            <person name="Banfield J.F."/>
        </authorList>
    </citation>
    <scope>NUCLEOTIDE SEQUENCE [LARGE SCALE GENOMIC DNA]</scope>
</reference>
<dbReference type="InterPro" id="IPR036388">
    <property type="entry name" value="WH-like_DNA-bd_sf"/>
</dbReference>
<evidence type="ECO:0000256" key="1">
    <source>
        <dbReference type="ARBA" id="ARBA00023015"/>
    </source>
</evidence>
<protein>
    <recommendedName>
        <fullName evidence="4">HTH deoR-type domain-containing protein</fullName>
    </recommendedName>
</protein>
<evidence type="ECO:0000256" key="3">
    <source>
        <dbReference type="SAM" id="MobiDB-lite"/>
    </source>
</evidence>
<feature type="region of interest" description="Disordered" evidence="3">
    <location>
        <begin position="1"/>
        <end position="60"/>
    </location>
</feature>
<dbReference type="AlphaFoldDB" id="A0A0G0QT92"/>
<organism evidence="5 6">
    <name type="scientific">Candidatus Yanofskybacteria bacterium GW2011_GWE2_40_11</name>
    <dbReference type="NCBI Taxonomy" id="1619033"/>
    <lineage>
        <taxon>Bacteria</taxon>
        <taxon>Candidatus Yanofskyibacteriota</taxon>
    </lineage>
</organism>